<dbReference type="InterPro" id="IPR029044">
    <property type="entry name" value="Nucleotide-diphossugar_trans"/>
</dbReference>
<dbReference type="PANTHER" id="PTHR10730">
    <property type="entry name" value="PROCOLLAGEN-LYSINE,2-OXOGLUTARATE 5-DIOXYGENASE/GLYCOSYLTRANSFERASE 25 FAMILY MEMBER"/>
    <property type="match status" value="1"/>
</dbReference>
<dbReference type="EMBL" id="JAWNGG020000217">
    <property type="protein sequence ID" value="KAK9296287.1"/>
    <property type="molecule type" value="Genomic_DNA"/>
</dbReference>
<organism evidence="6 7">
    <name type="scientific">Tetragonisca angustula</name>
    <dbReference type="NCBI Taxonomy" id="166442"/>
    <lineage>
        <taxon>Eukaryota</taxon>
        <taxon>Metazoa</taxon>
        <taxon>Ecdysozoa</taxon>
        <taxon>Arthropoda</taxon>
        <taxon>Hexapoda</taxon>
        <taxon>Insecta</taxon>
        <taxon>Pterygota</taxon>
        <taxon>Neoptera</taxon>
        <taxon>Endopterygota</taxon>
        <taxon>Hymenoptera</taxon>
        <taxon>Apocrita</taxon>
        <taxon>Aculeata</taxon>
        <taxon>Apoidea</taxon>
        <taxon>Anthophila</taxon>
        <taxon>Apidae</taxon>
        <taxon>Tetragonisca</taxon>
    </lineage>
</organism>
<feature type="chain" id="PRO_5043598058" description="Glycosyl transferase family 25 domain-containing protein" evidence="4">
    <location>
        <begin position="23"/>
        <end position="569"/>
    </location>
</feature>
<sequence>MKLVVFVCVILISSAVFFEISGEDLKKPTILITILVRNKAHTLPYFLTFLEQLIYPKERIHLWIYSDNNIDNSIEILTLWLNNESSKYHEVEVNFDEESSGFKDENGIAHWSTQRFLHMINLREKALDAGRNIWADFVWMLDADVFLTNPNILNELISKNETVVAPLLKSDGLYSNFWAGMTDDFYYLRTEKYEPILFREVKGCFNVPMIHSAVLIDLRKHTSDNLTYDPKNLNQYNGPIDDIITFAVSANNSDVPLFICNDNIYGFIMVPLDEKETITEDLQRLTNIKVEILSDNNHLPLSTHLEQFVQYPTQDTLQVDKIYMINLLRRPERRDRMHKIFKELGIRAETIDAVDGSTLSLEDLETLEIETMPEYIDPYHNRPMTMGEIGCFLSHYIVWNKVVKNDFRNIIVLEDDVRFEPFFNQKVNYILKELENLQLEWDLIYLGRKRLTENAEPWISGSKYLVRASYSYWTLGYILSASGAKKLLDAMPLKQLIPVDEYLPILSDVHPRDDWKVYYPNRNLIMLSAHPLLIYPTHYTGEQGYVSDTENSTIAFNDQNIDKSEREDL</sequence>
<dbReference type="PANTHER" id="PTHR10730:SF53">
    <property type="entry name" value="GLYCOSYLTRANSFERASE 25 FAMILY MEMBER"/>
    <property type="match status" value="1"/>
</dbReference>
<dbReference type="SUPFAM" id="SSF53448">
    <property type="entry name" value="Nucleotide-diphospho-sugar transferases"/>
    <property type="match status" value="1"/>
</dbReference>
<comment type="similarity">
    <text evidence="1">Belongs to the glycosyltransferase 25 family.</text>
</comment>
<gene>
    <name evidence="6" type="ORF">QLX08_009624</name>
</gene>
<dbReference type="Pfam" id="PF01755">
    <property type="entry name" value="Glyco_transf_25"/>
    <property type="match status" value="1"/>
</dbReference>
<dbReference type="Gene3D" id="3.90.550.10">
    <property type="entry name" value="Spore Coat Polysaccharide Biosynthesis Protein SpsA, Chain A"/>
    <property type="match status" value="1"/>
</dbReference>
<dbReference type="Pfam" id="PF03452">
    <property type="entry name" value="Anp1"/>
    <property type="match status" value="1"/>
</dbReference>
<keyword evidence="3" id="KW-0808">Transferase</keyword>
<evidence type="ECO:0000259" key="5">
    <source>
        <dbReference type="Pfam" id="PF01755"/>
    </source>
</evidence>
<dbReference type="AlphaFoldDB" id="A0AAW0ZF76"/>
<comment type="caution">
    <text evidence="6">The sequence shown here is derived from an EMBL/GenBank/DDBJ whole genome shotgun (WGS) entry which is preliminary data.</text>
</comment>
<evidence type="ECO:0000256" key="3">
    <source>
        <dbReference type="ARBA" id="ARBA00022679"/>
    </source>
</evidence>
<evidence type="ECO:0000256" key="4">
    <source>
        <dbReference type="SAM" id="SignalP"/>
    </source>
</evidence>
<dbReference type="CDD" id="cd06532">
    <property type="entry name" value="Glyco_transf_25"/>
    <property type="match status" value="1"/>
</dbReference>
<reference evidence="6 7" key="1">
    <citation type="submission" date="2024-05" db="EMBL/GenBank/DDBJ databases">
        <title>The nuclear and mitochondrial genome assemblies of Tetragonisca angustula (Apidae: Meliponini), a tiny yet remarkable pollinator in the Neotropics.</title>
        <authorList>
            <person name="Ferrari R."/>
            <person name="Ricardo P.C."/>
            <person name="Dias F.C."/>
            <person name="Araujo N.S."/>
            <person name="Soares D.O."/>
            <person name="Zhou Q.-S."/>
            <person name="Zhu C.-D."/>
            <person name="Coutinho L."/>
            <person name="Airas M.C."/>
            <person name="Batista T.M."/>
        </authorList>
    </citation>
    <scope>NUCLEOTIDE SEQUENCE [LARGE SCALE GENOMIC DNA]</scope>
    <source>
        <strain evidence="6">ASF017062</strain>
        <tissue evidence="6">Abdomen</tissue>
    </source>
</reference>
<dbReference type="InterPro" id="IPR050757">
    <property type="entry name" value="Collagen_mod_GT25"/>
</dbReference>
<evidence type="ECO:0000313" key="6">
    <source>
        <dbReference type="EMBL" id="KAK9296287.1"/>
    </source>
</evidence>
<name>A0AAW0ZF76_9HYME</name>
<evidence type="ECO:0000256" key="2">
    <source>
        <dbReference type="ARBA" id="ARBA00022676"/>
    </source>
</evidence>
<feature type="domain" description="Glycosyl transferase family 25" evidence="5">
    <location>
        <begin position="320"/>
        <end position="502"/>
    </location>
</feature>
<keyword evidence="2" id="KW-0328">Glycosyltransferase</keyword>
<accession>A0AAW0ZF76</accession>
<evidence type="ECO:0000313" key="7">
    <source>
        <dbReference type="Proteomes" id="UP001432146"/>
    </source>
</evidence>
<protein>
    <recommendedName>
        <fullName evidence="5">Glycosyl transferase family 25 domain-containing protein</fullName>
    </recommendedName>
</protein>
<proteinExistence type="inferred from homology"/>
<dbReference type="Proteomes" id="UP001432146">
    <property type="component" value="Unassembled WGS sequence"/>
</dbReference>
<keyword evidence="7" id="KW-1185">Reference proteome</keyword>
<evidence type="ECO:0000256" key="1">
    <source>
        <dbReference type="ARBA" id="ARBA00006721"/>
    </source>
</evidence>
<dbReference type="InterPro" id="IPR002654">
    <property type="entry name" value="Glyco_trans_25"/>
</dbReference>
<dbReference type="GO" id="GO:0050211">
    <property type="term" value="F:procollagen galactosyltransferase activity"/>
    <property type="evidence" value="ECO:0007669"/>
    <property type="project" value="TreeGrafter"/>
</dbReference>
<keyword evidence="4" id="KW-0732">Signal</keyword>
<feature type="signal peptide" evidence="4">
    <location>
        <begin position="1"/>
        <end position="22"/>
    </location>
</feature>